<name>A0A6B0XV20_9RHOB</name>
<dbReference type="PANTHER" id="PTHR21320">
    <property type="entry name" value="CYTOCHROME C OXIDASE ASSEMBLY PROTEIN COX11-RELATED"/>
    <property type="match status" value="1"/>
</dbReference>
<evidence type="ECO:0000256" key="12">
    <source>
        <dbReference type="HAMAP-Rule" id="MF_00155"/>
    </source>
</evidence>
<keyword evidence="11 12" id="KW-0472">Membrane</keyword>
<evidence type="ECO:0000256" key="5">
    <source>
        <dbReference type="ARBA" id="ARBA00022475"/>
    </source>
</evidence>
<evidence type="ECO:0000256" key="10">
    <source>
        <dbReference type="ARBA" id="ARBA00023008"/>
    </source>
</evidence>
<dbReference type="FunFam" id="2.60.370.10:FF:000001">
    <property type="entry name" value="COX11 cytochrome c oxidase assembly homolog"/>
    <property type="match status" value="1"/>
</dbReference>
<dbReference type="Gene3D" id="2.60.370.10">
    <property type="entry name" value="Ctag/Cox11"/>
    <property type="match status" value="1"/>
</dbReference>
<dbReference type="NCBIfam" id="NF003465">
    <property type="entry name" value="PRK05089.1"/>
    <property type="match status" value="1"/>
</dbReference>
<dbReference type="PIRSF" id="PIRSF005413">
    <property type="entry name" value="COX11"/>
    <property type="match status" value="1"/>
</dbReference>
<keyword evidence="8 12" id="KW-0735">Signal-anchor</keyword>
<dbReference type="Pfam" id="PF04442">
    <property type="entry name" value="CtaG_Cox11"/>
    <property type="match status" value="1"/>
</dbReference>
<organism evidence="13">
    <name type="scientific">Boseongicola sp. SB0664_bin_43</name>
    <dbReference type="NCBI Taxonomy" id="2604844"/>
    <lineage>
        <taxon>Bacteria</taxon>
        <taxon>Pseudomonadati</taxon>
        <taxon>Pseudomonadota</taxon>
        <taxon>Alphaproteobacteria</taxon>
        <taxon>Rhodobacterales</taxon>
        <taxon>Paracoccaceae</taxon>
        <taxon>Boseongicola</taxon>
    </lineage>
</organism>
<dbReference type="AlphaFoldDB" id="A0A6B0XV20"/>
<evidence type="ECO:0000256" key="4">
    <source>
        <dbReference type="ARBA" id="ARBA00015384"/>
    </source>
</evidence>
<dbReference type="HAMAP" id="MF_00155">
    <property type="entry name" value="CtaG"/>
    <property type="match status" value="1"/>
</dbReference>
<keyword evidence="5 12" id="KW-1003">Cell membrane</keyword>
<dbReference type="SUPFAM" id="SSF110111">
    <property type="entry name" value="Ctag/Cox11"/>
    <property type="match status" value="1"/>
</dbReference>
<dbReference type="InterPro" id="IPR007533">
    <property type="entry name" value="Cyt_c_oxidase_assmbl_CtaG"/>
</dbReference>
<keyword evidence="9 12" id="KW-1133">Transmembrane helix</keyword>
<comment type="function">
    <text evidence="1 12">Exerts its effect at some terminal stage of cytochrome c oxidase synthesis, probably by being involved in the insertion of the copper B into subunit I.</text>
</comment>
<evidence type="ECO:0000256" key="7">
    <source>
        <dbReference type="ARBA" id="ARBA00022692"/>
    </source>
</evidence>
<feature type="topological domain" description="Cytoplasmic" evidence="12">
    <location>
        <begin position="1"/>
        <end position="8"/>
    </location>
</feature>
<keyword evidence="6 12" id="KW-0997">Cell inner membrane</keyword>
<evidence type="ECO:0000256" key="9">
    <source>
        <dbReference type="ARBA" id="ARBA00022989"/>
    </source>
</evidence>
<comment type="similarity">
    <text evidence="3 12">Belongs to the COX11/CtaG family.</text>
</comment>
<evidence type="ECO:0000256" key="3">
    <source>
        <dbReference type="ARBA" id="ARBA00009620"/>
    </source>
</evidence>
<dbReference type="GO" id="GO:0008535">
    <property type="term" value="P:respiratory chain complex IV assembly"/>
    <property type="evidence" value="ECO:0007669"/>
    <property type="project" value="UniProtKB-UniRule"/>
</dbReference>
<evidence type="ECO:0000256" key="8">
    <source>
        <dbReference type="ARBA" id="ARBA00022968"/>
    </source>
</evidence>
<gene>
    <name evidence="12" type="primary">ctaG</name>
    <name evidence="13" type="ORF">F4Y60_00150</name>
</gene>
<comment type="caution">
    <text evidence="13">The sequence shown here is derived from an EMBL/GenBank/DDBJ whole genome shotgun (WGS) entry which is preliminary data.</text>
</comment>
<comment type="subcellular location">
    <subcellularLocation>
        <location evidence="2 12">Cell inner membrane</location>
        <topology evidence="2 12">Single-pass type II membrane protein</topology>
        <orientation evidence="2 12">Periplasmic side</orientation>
    </subcellularLocation>
</comment>
<reference evidence="13" key="1">
    <citation type="submission" date="2019-09" db="EMBL/GenBank/DDBJ databases">
        <title>Characterisation of the sponge microbiome using genome-centric metagenomics.</title>
        <authorList>
            <person name="Engelberts J.P."/>
            <person name="Robbins S.J."/>
            <person name="De Goeij J.M."/>
            <person name="Aranda M."/>
            <person name="Bell S.C."/>
            <person name="Webster N.S."/>
        </authorList>
    </citation>
    <scope>NUCLEOTIDE SEQUENCE</scope>
    <source>
        <strain evidence="13">SB0664_bin_43</strain>
    </source>
</reference>
<dbReference type="InterPro" id="IPR023471">
    <property type="entry name" value="CtaG/Cox11_dom_sf"/>
</dbReference>
<dbReference type="GO" id="GO:0005886">
    <property type="term" value="C:plasma membrane"/>
    <property type="evidence" value="ECO:0007669"/>
    <property type="project" value="UniProtKB-SubCell"/>
</dbReference>
<dbReference type="EMBL" id="VXRY01000006">
    <property type="protein sequence ID" value="MXY32511.1"/>
    <property type="molecule type" value="Genomic_DNA"/>
</dbReference>
<proteinExistence type="inferred from homology"/>
<dbReference type="GO" id="GO:0005507">
    <property type="term" value="F:copper ion binding"/>
    <property type="evidence" value="ECO:0007669"/>
    <property type="project" value="InterPro"/>
</dbReference>
<keyword evidence="10 12" id="KW-0186">Copper</keyword>
<evidence type="ECO:0000313" key="13">
    <source>
        <dbReference type="EMBL" id="MXY32511.1"/>
    </source>
</evidence>
<protein>
    <recommendedName>
        <fullName evidence="4 12">Cytochrome c oxidase assembly protein CtaG</fullName>
    </recommendedName>
</protein>
<dbReference type="PANTHER" id="PTHR21320:SF3">
    <property type="entry name" value="CYTOCHROME C OXIDASE ASSEMBLY PROTEIN COX11, MITOCHONDRIAL-RELATED"/>
    <property type="match status" value="1"/>
</dbReference>
<accession>A0A6B0XV20</accession>
<evidence type="ECO:0000256" key="1">
    <source>
        <dbReference type="ARBA" id="ARBA00004007"/>
    </source>
</evidence>
<sequence length="196" mass="21627">MMMDARQRTATRLLGVVLVMGSLAWASVPLYDLFCRVTGWGGTTDVAESPLDEPLEEVITIRFDASTASGMPWEFRPEQVKMPIRIGAEGLAFYEAYNPTSRTIAGTASFNVAPFSAGAHFSKIDCFCFELQVLEPGQRVSMPVSFFIEPGILDDPDARFVKTITLSYTFHEVDLPEDFRPEQAALGESGTESQLN</sequence>
<evidence type="ECO:0000256" key="11">
    <source>
        <dbReference type="ARBA" id="ARBA00023136"/>
    </source>
</evidence>
<evidence type="ECO:0000256" key="2">
    <source>
        <dbReference type="ARBA" id="ARBA00004382"/>
    </source>
</evidence>
<evidence type="ECO:0000256" key="6">
    <source>
        <dbReference type="ARBA" id="ARBA00022519"/>
    </source>
</evidence>
<feature type="topological domain" description="Periplasmic" evidence="12">
    <location>
        <begin position="28"/>
        <end position="196"/>
    </location>
</feature>
<keyword evidence="7 12" id="KW-0812">Transmembrane</keyword>